<proteinExistence type="predicted"/>
<evidence type="ECO:0000313" key="3">
    <source>
        <dbReference type="EMBL" id="TKS97097.1"/>
    </source>
</evidence>
<dbReference type="InterPro" id="IPR051677">
    <property type="entry name" value="AfsR-DnrI-RedD_regulator"/>
</dbReference>
<accession>A0A4U5W6G5</accession>
<dbReference type="Gene3D" id="1.10.10.10">
    <property type="entry name" value="Winged helix-like DNA-binding domain superfamily/Winged helix DNA-binding domain"/>
    <property type="match status" value="1"/>
</dbReference>
<dbReference type="RefSeq" id="WP_137304245.1">
    <property type="nucleotide sequence ID" value="NZ_BMVD01000015.1"/>
</dbReference>
<sequence>MTPSPPQRPPVPAALRLLGGFGLQIDARPVYVPPTAQKVLAFLALHREGTSRERAAELLWPDLPRNRATAGLRSALWRLSRRSDRGLVTDLDFSRLSLAPHVDIDLHAAATYATALAGDRHDTTPGPDVPPQLREELLPSWYDDWLVDAREHFHQTRLHALEAVSRRHRRAGRMCEALLYAMTAVEAEPLRESAHREVTAVHLGEGNVAEALRHFDLYRRRLRRELGLPPSPEFRRLLAPYLGRPADAPPPR</sequence>
<dbReference type="InterPro" id="IPR011990">
    <property type="entry name" value="TPR-like_helical_dom_sf"/>
</dbReference>
<comment type="caution">
    <text evidence="3">The sequence shown here is derived from an EMBL/GenBank/DDBJ whole genome shotgun (WGS) entry which is preliminary data.</text>
</comment>
<gene>
    <name evidence="3" type="ORF">E4U92_33700</name>
</gene>
<evidence type="ECO:0000256" key="1">
    <source>
        <dbReference type="ARBA" id="ARBA00023012"/>
    </source>
</evidence>
<dbReference type="InterPro" id="IPR005158">
    <property type="entry name" value="BTAD"/>
</dbReference>
<dbReference type="InterPro" id="IPR036388">
    <property type="entry name" value="WH-like_DNA-bd_sf"/>
</dbReference>
<organism evidence="3 4">
    <name type="scientific">Streptomyces galbus</name>
    <dbReference type="NCBI Taxonomy" id="33898"/>
    <lineage>
        <taxon>Bacteria</taxon>
        <taxon>Bacillati</taxon>
        <taxon>Actinomycetota</taxon>
        <taxon>Actinomycetes</taxon>
        <taxon>Kitasatosporales</taxon>
        <taxon>Streptomycetaceae</taxon>
        <taxon>Streptomyces</taxon>
    </lineage>
</organism>
<dbReference type="AlphaFoldDB" id="A0A4U5W6G5"/>
<evidence type="ECO:0000313" key="4">
    <source>
        <dbReference type="Proteomes" id="UP000308632"/>
    </source>
</evidence>
<feature type="domain" description="Bacterial transcriptional activator" evidence="2">
    <location>
        <begin position="104"/>
        <end position="242"/>
    </location>
</feature>
<dbReference type="PANTHER" id="PTHR35807">
    <property type="entry name" value="TRANSCRIPTIONAL REGULATOR REDD-RELATED"/>
    <property type="match status" value="1"/>
</dbReference>
<dbReference type="Pfam" id="PF03704">
    <property type="entry name" value="BTAD"/>
    <property type="match status" value="1"/>
</dbReference>
<dbReference type="SMART" id="SM01043">
    <property type="entry name" value="BTAD"/>
    <property type="match status" value="1"/>
</dbReference>
<name>A0A4U5W6G5_STRGB</name>
<dbReference type="EMBL" id="SZPR01000036">
    <property type="protein sequence ID" value="TKS97097.1"/>
    <property type="molecule type" value="Genomic_DNA"/>
</dbReference>
<reference evidence="3 4" key="1">
    <citation type="submission" date="2019-04" db="EMBL/GenBank/DDBJ databases">
        <title>Streptomyces lasaliensis sp.nov., an Actinomycete isolated from soil which produces the polyether antibiotic lasalocid.</title>
        <authorList>
            <person name="Erwin G."/>
            <person name="Haber C."/>
        </authorList>
    </citation>
    <scope>NUCLEOTIDE SEQUENCE [LARGE SCALE GENOMIC DNA]</scope>
    <source>
        <strain evidence="3 4">DSM 40089</strain>
    </source>
</reference>
<dbReference type="Gene3D" id="1.25.40.10">
    <property type="entry name" value="Tetratricopeptide repeat domain"/>
    <property type="match status" value="1"/>
</dbReference>
<dbReference type="GO" id="GO:0000160">
    <property type="term" value="P:phosphorelay signal transduction system"/>
    <property type="evidence" value="ECO:0007669"/>
    <property type="project" value="UniProtKB-KW"/>
</dbReference>
<dbReference type="Proteomes" id="UP000308632">
    <property type="component" value="Unassembled WGS sequence"/>
</dbReference>
<evidence type="ECO:0000259" key="2">
    <source>
        <dbReference type="SMART" id="SM01043"/>
    </source>
</evidence>
<keyword evidence="1" id="KW-0902">Two-component regulatory system</keyword>
<protein>
    <submittedName>
        <fullName evidence="3">Transcriptional regulator</fullName>
    </submittedName>
</protein>
<dbReference type="SUPFAM" id="SSF48452">
    <property type="entry name" value="TPR-like"/>
    <property type="match status" value="1"/>
</dbReference>